<dbReference type="OrthoDB" id="9796085at2"/>
<dbReference type="InterPro" id="IPR037175">
    <property type="entry name" value="KFase_sf"/>
</dbReference>
<sequence>MRIVDLSQGYKVGMPLFPGTAPIAIKQIAQIDNGGFRITEFHAGVHVGTHCDAPAHCIKGAKTLDEIPLDTFVGDAVIVNAPVERKEPIGKEVLKNCEIKRGDIVLLKTGYSKYWGNPKYIDDSPYLSQELAQALVKLGIKALGIDFISPDPVESTEAPVHKILMGNGIPIIENLNNLDKIDRPRVFFSAAPLLIDKSDGGFTRAYAVLER</sequence>
<dbReference type="PANTHER" id="PTHR31118">
    <property type="entry name" value="CYCLASE-LIKE PROTEIN 2"/>
    <property type="match status" value="1"/>
</dbReference>
<proteinExistence type="predicted"/>
<dbReference type="EMBL" id="DF976995">
    <property type="protein sequence ID" value="GAQ24126.1"/>
    <property type="molecule type" value="Genomic_DNA"/>
</dbReference>
<accession>A0A0U9HBQ7</accession>
<reference evidence="1" key="1">
    <citation type="journal article" date="2016" name="Genome Announc.">
        <title>Draft Genome Sequence of the Syntrophic Lactate-Degrading Bacterium Tepidanaerobacter syntrophicus JLT.</title>
        <authorList>
            <person name="Matsuura N."/>
            <person name="Ohashi A."/>
            <person name="Tourlousse D.M."/>
            <person name="Sekiguchi Y."/>
        </authorList>
    </citation>
    <scope>NUCLEOTIDE SEQUENCE [LARGE SCALE GENOMIC DNA]</scope>
    <source>
        <strain evidence="1">JL</strain>
    </source>
</reference>
<dbReference type="GO" id="GO:0004061">
    <property type="term" value="F:arylformamidase activity"/>
    <property type="evidence" value="ECO:0007669"/>
    <property type="project" value="InterPro"/>
</dbReference>
<dbReference type="GO" id="GO:0019441">
    <property type="term" value="P:L-tryptophan catabolic process to kynurenine"/>
    <property type="evidence" value="ECO:0007669"/>
    <property type="project" value="InterPro"/>
</dbReference>
<name>A0A0U9HBQ7_9FIRM</name>
<evidence type="ECO:0000313" key="1">
    <source>
        <dbReference type="EMBL" id="GAQ24126.1"/>
    </source>
</evidence>
<dbReference type="InterPro" id="IPR007325">
    <property type="entry name" value="KFase/CYL"/>
</dbReference>
<dbReference type="STRING" id="224999.GCA_001485475_00109"/>
<evidence type="ECO:0000313" key="2">
    <source>
        <dbReference type="Proteomes" id="UP000062160"/>
    </source>
</evidence>
<dbReference type="Pfam" id="PF04199">
    <property type="entry name" value="Cyclase"/>
    <property type="match status" value="1"/>
</dbReference>
<dbReference type="Gene3D" id="3.50.30.50">
    <property type="entry name" value="Putative cyclase"/>
    <property type="match status" value="1"/>
</dbReference>
<protein>
    <submittedName>
        <fullName evidence="1">Kynurenine formamidase</fullName>
    </submittedName>
</protein>
<dbReference type="Proteomes" id="UP000062160">
    <property type="component" value="Unassembled WGS sequence"/>
</dbReference>
<gene>
    <name evidence="1" type="ORF">TSYNT_1111</name>
</gene>
<dbReference type="AlphaFoldDB" id="A0A0U9HBQ7"/>
<dbReference type="SUPFAM" id="SSF102198">
    <property type="entry name" value="Putative cyclase"/>
    <property type="match status" value="1"/>
</dbReference>
<keyword evidence="2" id="KW-1185">Reference proteome</keyword>
<organism evidence="1">
    <name type="scientific">Tepidanaerobacter syntrophicus</name>
    <dbReference type="NCBI Taxonomy" id="224999"/>
    <lineage>
        <taxon>Bacteria</taxon>
        <taxon>Bacillati</taxon>
        <taxon>Bacillota</taxon>
        <taxon>Clostridia</taxon>
        <taxon>Thermosediminibacterales</taxon>
        <taxon>Tepidanaerobacteraceae</taxon>
        <taxon>Tepidanaerobacter</taxon>
    </lineage>
</organism>
<dbReference type="RefSeq" id="WP_059031214.1">
    <property type="nucleotide sequence ID" value="NZ_DF976995.1"/>
</dbReference>
<dbReference type="PANTHER" id="PTHR31118:SF32">
    <property type="entry name" value="KYNURENINE FORMAMIDASE"/>
    <property type="match status" value="1"/>
</dbReference>